<dbReference type="Pfam" id="PF09594">
    <property type="entry name" value="GT87"/>
    <property type="match status" value="1"/>
</dbReference>
<comment type="subcellular location">
    <subcellularLocation>
        <location evidence="1">Cell membrane</location>
        <topology evidence="1">Multi-pass membrane protein</topology>
    </subcellularLocation>
</comment>
<evidence type="ECO:0000256" key="7">
    <source>
        <dbReference type="ARBA" id="ARBA00024033"/>
    </source>
</evidence>
<gene>
    <name evidence="9" type="ORF">OG913_28755</name>
</gene>
<comment type="similarity">
    <text evidence="7">Belongs to the glycosyltransferase 87 family.</text>
</comment>
<accession>A0ABZ1SP03</accession>
<protein>
    <submittedName>
        <fullName evidence="9">Glycosyltransferase 87 family protein</fullName>
    </submittedName>
</protein>
<evidence type="ECO:0000256" key="6">
    <source>
        <dbReference type="ARBA" id="ARBA00023136"/>
    </source>
</evidence>
<evidence type="ECO:0000256" key="5">
    <source>
        <dbReference type="ARBA" id="ARBA00022989"/>
    </source>
</evidence>
<keyword evidence="10" id="KW-1185">Reference proteome</keyword>
<feature type="transmembrane region" description="Helical" evidence="8">
    <location>
        <begin position="16"/>
        <end position="37"/>
    </location>
</feature>
<evidence type="ECO:0000256" key="8">
    <source>
        <dbReference type="SAM" id="Phobius"/>
    </source>
</evidence>
<feature type="transmembrane region" description="Helical" evidence="8">
    <location>
        <begin position="89"/>
        <end position="113"/>
    </location>
</feature>
<feature type="transmembrane region" description="Helical" evidence="8">
    <location>
        <begin position="345"/>
        <end position="363"/>
    </location>
</feature>
<keyword evidence="3" id="KW-0808">Transferase</keyword>
<keyword evidence="4 8" id="KW-0812">Transmembrane</keyword>
<sequence>MSATNGGDTMRRRPPWLLLLVWVVTRVMLLLVATQTIPTGHGVAFRNDVTLYRHWSEILAEGQFPAGDEKWQYPPFAALPLLAPRLLPLGYHVAFYLLAALCDLAILFLVWWFSTGRRGGSRTGPWAWTVGAALLGPVLVSRYDLMVTLVAVLALTASANPVVRGSLIGAGLLVKVWPVALLAGLRRWRELLTASWLTVAVAVGGCGVAALSMPHALDFLTAQEKRGLQIESLAATPFALARALGWWDGYTTYRHGAMEAVGGGVGVATMVSLAATPVALALIGLWWLRAAPSPRSYYDAALTTVLFLVATSRVLSPQYLVWVIGIAAVILSVRRDRPGPTQRPAALLVMVAALLTGVMYPWIELDYSWTGTLPGTLVLVLRNLVFLAAAVTSYVQLWRATRRPAGVRDERGVQTPVPAS</sequence>
<proteinExistence type="inferred from homology"/>
<name>A0ABZ1SP03_9ACTN</name>
<reference evidence="9" key="1">
    <citation type="submission" date="2022-10" db="EMBL/GenBank/DDBJ databases">
        <title>The complete genomes of actinobacterial strains from the NBC collection.</title>
        <authorList>
            <person name="Joergensen T.S."/>
            <person name="Alvarez Arevalo M."/>
            <person name="Sterndorff E.B."/>
            <person name="Faurdal D."/>
            <person name="Vuksanovic O."/>
            <person name="Mourched A.-S."/>
            <person name="Charusanti P."/>
            <person name="Shaw S."/>
            <person name="Blin K."/>
            <person name="Weber T."/>
        </authorList>
    </citation>
    <scope>NUCLEOTIDE SEQUENCE</scope>
    <source>
        <strain evidence="9">NBC_00254</strain>
    </source>
</reference>
<dbReference type="InterPro" id="IPR018584">
    <property type="entry name" value="GT87"/>
</dbReference>
<keyword evidence="2" id="KW-1003">Cell membrane</keyword>
<evidence type="ECO:0000256" key="4">
    <source>
        <dbReference type="ARBA" id="ARBA00022692"/>
    </source>
</evidence>
<feature type="transmembrane region" description="Helical" evidence="8">
    <location>
        <begin position="233"/>
        <end position="253"/>
    </location>
</feature>
<evidence type="ECO:0000256" key="3">
    <source>
        <dbReference type="ARBA" id="ARBA00022679"/>
    </source>
</evidence>
<feature type="transmembrane region" description="Helical" evidence="8">
    <location>
        <begin position="125"/>
        <end position="143"/>
    </location>
</feature>
<evidence type="ECO:0000256" key="1">
    <source>
        <dbReference type="ARBA" id="ARBA00004651"/>
    </source>
</evidence>
<organism evidence="9 10">
    <name type="scientific">Microbispora hainanensis</name>
    <dbReference type="NCBI Taxonomy" id="568844"/>
    <lineage>
        <taxon>Bacteria</taxon>
        <taxon>Bacillati</taxon>
        <taxon>Actinomycetota</taxon>
        <taxon>Actinomycetes</taxon>
        <taxon>Streptosporangiales</taxon>
        <taxon>Streptosporangiaceae</taxon>
        <taxon>Microbispora</taxon>
    </lineage>
</organism>
<evidence type="ECO:0000313" key="10">
    <source>
        <dbReference type="Proteomes" id="UP001432011"/>
    </source>
</evidence>
<keyword evidence="5 8" id="KW-1133">Transmembrane helix</keyword>
<feature type="transmembrane region" description="Helical" evidence="8">
    <location>
        <begin position="191"/>
        <end position="213"/>
    </location>
</feature>
<feature type="transmembrane region" description="Helical" evidence="8">
    <location>
        <begin position="163"/>
        <end position="184"/>
    </location>
</feature>
<feature type="transmembrane region" description="Helical" evidence="8">
    <location>
        <begin position="375"/>
        <end position="395"/>
    </location>
</feature>
<dbReference type="RefSeq" id="WP_328708794.1">
    <property type="nucleotide sequence ID" value="NZ_CP108085.1"/>
</dbReference>
<dbReference type="EMBL" id="CP108085">
    <property type="protein sequence ID" value="WUP73367.1"/>
    <property type="molecule type" value="Genomic_DNA"/>
</dbReference>
<keyword evidence="6 8" id="KW-0472">Membrane</keyword>
<feature type="transmembrane region" description="Helical" evidence="8">
    <location>
        <begin position="300"/>
        <end position="333"/>
    </location>
</feature>
<evidence type="ECO:0000313" key="9">
    <source>
        <dbReference type="EMBL" id="WUP73367.1"/>
    </source>
</evidence>
<evidence type="ECO:0000256" key="2">
    <source>
        <dbReference type="ARBA" id="ARBA00022475"/>
    </source>
</evidence>
<feature type="transmembrane region" description="Helical" evidence="8">
    <location>
        <begin position="265"/>
        <end position="288"/>
    </location>
</feature>
<dbReference type="Proteomes" id="UP001432011">
    <property type="component" value="Chromosome"/>
</dbReference>